<keyword evidence="2" id="KW-0067">ATP-binding</keyword>
<evidence type="ECO:0000256" key="1">
    <source>
        <dbReference type="ARBA" id="ARBA00022741"/>
    </source>
</evidence>
<dbReference type="PROSITE" id="PS50110">
    <property type="entry name" value="RESPONSE_REGULATORY"/>
    <property type="match status" value="1"/>
</dbReference>
<evidence type="ECO:0000259" key="7">
    <source>
        <dbReference type="PROSITE" id="PS50045"/>
    </source>
</evidence>
<evidence type="ECO:0000259" key="8">
    <source>
        <dbReference type="PROSITE" id="PS50110"/>
    </source>
</evidence>
<dbReference type="Gene3D" id="3.40.50.300">
    <property type="entry name" value="P-loop containing nucleotide triphosphate hydrolases"/>
    <property type="match status" value="1"/>
</dbReference>
<dbReference type="InterPro" id="IPR025662">
    <property type="entry name" value="Sigma_54_int_dom_ATP-bd_1"/>
</dbReference>
<dbReference type="GO" id="GO:0005524">
    <property type="term" value="F:ATP binding"/>
    <property type="evidence" value="ECO:0007669"/>
    <property type="project" value="UniProtKB-KW"/>
</dbReference>
<keyword evidence="3" id="KW-0805">Transcription regulation</keyword>
<dbReference type="GO" id="GO:0000160">
    <property type="term" value="P:phosphorelay signal transduction system"/>
    <property type="evidence" value="ECO:0007669"/>
    <property type="project" value="InterPro"/>
</dbReference>
<dbReference type="Pfam" id="PF00072">
    <property type="entry name" value="Response_reg"/>
    <property type="match status" value="1"/>
</dbReference>
<dbReference type="SUPFAM" id="SSF52540">
    <property type="entry name" value="P-loop containing nucleoside triphosphate hydrolases"/>
    <property type="match status" value="1"/>
</dbReference>
<dbReference type="PROSITE" id="PS00688">
    <property type="entry name" value="SIGMA54_INTERACT_3"/>
    <property type="match status" value="1"/>
</dbReference>
<evidence type="ECO:0000256" key="5">
    <source>
        <dbReference type="ARBA" id="ARBA00023163"/>
    </source>
</evidence>
<feature type="domain" description="Sigma-54 factor interaction" evidence="7">
    <location>
        <begin position="168"/>
        <end position="397"/>
    </location>
</feature>
<dbReference type="SUPFAM" id="SSF52172">
    <property type="entry name" value="CheY-like"/>
    <property type="match status" value="1"/>
</dbReference>
<dbReference type="PROSITE" id="PS00675">
    <property type="entry name" value="SIGMA54_INTERACT_1"/>
    <property type="match status" value="1"/>
</dbReference>
<dbReference type="InterPro" id="IPR001789">
    <property type="entry name" value="Sig_transdc_resp-reg_receiver"/>
</dbReference>
<dbReference type="SMART" id="SM00448">
    <property type="entry name" value="REC"/>
    <property type="match status" value="1"/>
</dbReference>
<dbReference type="PROSITE" id="PS50045">
    <property type="entry name" value="SIGMA54_INTERACT_4"/>
    <property type="match status" value="1"/>
</dbReference>
<reference evidence="9" key="1">
    <citation type="submission" date="2016-08" db="EMBL/GenBank/DDBJ databases">
        <authorList>
            <person name="Seilhamer J.J."/>
        </authorList>
    </citation>
    <scope>NUCLEOTIDE SEQUENCE</scope>
    <source>
        <strain evidence="9">86</strain>
    </source>
</reference>
<evidence type="ECO:0000256" key="2">
    <source>
        <dbReference type="ARBA" id="ARBA00022840"/>
    </source>
</evidence>
<dbReference type="Pfam" id="PF00158">
    <property type="entry name" value="Sigma54_activat"/>
    <property type="match status" value="1"/>
</dbReference>
<evidence type="ECO:0000256" key="4">
    <source>
        <dbReference type="ARBA" id="ARBA00023125"/>
    </source>
</evidence>
<sequence length="497" mass="55554">MEILLVEDDRHSREAVMWFLQEQGHKVTECDNAREALAKWRVGDYPLIISDIQMPGMSGLELANTINGQPDSWRTDVVLFTGYGDMKTAVAALRAGAYDYLLKPVDAEELATVIQRVAEHQALLRENRELTKNFDARLKSATMHTVQELTQMRKLVAETVMGKVGFFSPQMQAIKAMALRYNEDRTIPVLLQGETGTGKEVIARLIHYGSELDSAAAPLVELNCAAIPHNLFESELFGYEGGAFSGSLGQGKKGKLDAAAGGTLLLDEVAEMPTEIQAKLLRVVETKEYYRLGGLQKIKANVRIICATNVDLDKKMQEGSFRSDLYYRLKIGHLVIPPLRERQEDIVPLAAMFLREFSQTRKKRFSGINNEAQQLLQTYNWPGNVRELRNAIEWAVFMYNEEELQPCHLEKVVKGTLVPAGGRAAVATGEKRIILPLPEAGLSIKAYNDLIVQAVLDAHHGNQTAAAKYLDMSLRAFCYRLEQMRGRQADDEASSKQ</sequence>
<dbReference type="FunFam" id="3.40.50.300:FF:000006">
    <property type="entry name" value="DNA-binding transcriptional regulator NtrC"/>
    <property type="match status" value="1"/>
</dbReference>
<dbReference type="PROSITE" id="PS00676">
    <property type="entry name" value="SIGMA54_INTERACT_2"/>
    <property type="match status" value="1"/>
</dbReference>
<dbReference type="CDD" id="cd00009">
    <property type="entry name" value="AAA"/>
    <property type="match status" value="1"/>
</dbReference>
<dbReference type="Pfam" id="PF02954">
    <property type="entry name" value="HTH_8"/>
    <property type="match status" value="1"/>
</dbReference>
<protein>
    <submittedName>
        <fullName evidence="9">Acetoacetate metabolism regulatory protein AtoC</fullName>
    </submittedName>
</protein>
<dbReference type="PANTHER" id="PTHR32071">
    <property type="entry name" value="TRANSCRIPTIONAL REGULATORY PROTEIN"/>
    <property type="match status" value="1"/>
</dbReference>
<dbReference type="InterPro" id="IPR025944">
    <property type="entry name" value="Sigma_54_int_dom_CS"/>
</dbReference>
<dbReference type="Gene3D" id="1.10.8.60">
    <property type="match status" value="1"/>
</dbReference>
<dbReference type="SMART" id="SM00382">
    <property type="entry name" value="AAA"/>
    <property type="match status" value="1"/>
</dbReference>
<accession>A0A212LX95</accession>
<dbReference type="SUPFAM" id="SSF46689">
    <property type="entry name" value="Homeodomain-like"/>
    <property type="match status" value="1"/>
</dbReference>
<proteinExistence type="predicted"/>
<keyword evidence="1" id="KW-0547">Nucleotide-binding</keyword>
<organism evidence="9">
    <name type="scientific">uncultured Sporomusa sp</name>
    <dbReference type="NCBI Taxonomy" id="307249"/>
    <lineage>
        <taxon>Bacteria</taxon>
        <taxon>Bacillati</taxon>
        <taxon>Bacillota</taxon>
        <taxon>Negativicutes</taxon>
        <taxon>Selenomonadales</taxon>
        <taxon>Sporomusaceae</taxon>
        <taxon>Sporomusa</taxon>
        <taxon>environmental samples</taxon>
    </lineage>
</organism>
<dbReference type="InterPro" id="IPR025943">
    <property type="entry name" value="Sigma_54_int_dom_ATP-bd_2"/>
</dbReference>
<dbReference type="EMBL" id="FMJE01000004">
    <property type="protein sequence ID" value="SCM82142.1"/>
    <property type="molecule type" value="Genomic_DNA"/>
</dbReference>
<dbReference type="InterPro" id="IPR011006">
    <property type="entry name" value="CheY-like_superfamily"/>
</dbReference>
<dbReference type="InterPro" id="IPR027417">
    <property type="entry name" value="P-loop_NTPase"/>
</dbReference>
<evidence type="ECO:0000313" key="9">
    <source>
        <dbReference type="EMBL" id="SCM82142.1"/>
    </source>
</evidence>
<dbReference type="Pfam" id="PF25601">
    <property type="entry name" value="AAA_lid_14"/>
    <property type="match status" value="1"/>
</dbReference>
<name>A0A212LX95_9FIRM</name>
<dbReference type="InterPro" id="IPR003593">
    <property type="entry name" value="AAA+_ATPase"/>
</dbReference>
<feature type="domain" description="Response regulatory" evidence="8">
    <location>
        <begin position="2"/>
        <end position="118"/>
    </location>
</feature>
<dbReference type="InterPro" id="IPR009057">
    <property type="entry name" value="Homeodomain-like_sf"/>
</dbReference>
<dbReference type="InterPro" id="IPR058031">
    <property type="entry name" value="AAA_lid_NorR"/>
</dbReference>
<dbReference type="PANTHER" id="PTHR32071:SF119">
    <property type="entry name" value="SIGMA L-DEPENDENT TRANSCRIPTIONAL REGULATOR YPLP-RELATED"/>
    <property type="match status" value="1"/>
</dbReference>
<dbReference type="GO" id="GO:0043565">
    <property type="term" value="F:sequence-specific DNA binding"/>
    <property type="evidence" value="ECO:0007669"/>
    <property type="project" value="InterPro"/>
</dbReference>
<dbReference type="InterPro" id="IPR002078">
    <property type="entry name" value="Sigma_54_int"/>
</dbReference>
<dbReference type="Gene3D" id="3.40.50.2300">
    <property type="match status" value="1"/>
</dbReference>
<feature type="modified residue" description="4-aspartylphosphate" evidence="6">
    <location>
        <position position="51"/>
    </location>
</feature>
<keyword evidence="4" id="KW-0238">DNA-binding</keyword>
<dbReference type="InterPro" id="IPR002197">
    <property type="entry name" value="HTH_Fis"/>
</dbReference>
<keyword evidence="6" id="KW-0597">Phosphoprotein</keyword>
<keyword evidence="5" id="KW-0804">Transcription</keyword>
<evidence type="ECO:0000256" key="3">
    <source>
        <dbReference type="ARBA" id="ARBA00023015"/>
    </source>
</evidence>
<dbReference type="GO" id="GO:0006355">
    <property type="term" value="P:regulation of DNA-templated transcription"/>
    <property type="evidence" value="ECO:0007669"/>
    <property type="project" value="InterPro"/>
</dbReference>
<evidence type="ECO:0000256" key="6">
    <source>
        <dbReference type="PROSITE-ProRule" id="PRU00169"/>
    </source>
</evidence>
<dbReference type="RefSeq" id="WP_288184890.1">
    <property type="nucleotide sequence ID" value="NZ_LT608335.1"/>
</dbReference>
<dbReference type="AlphaFoldDB" id="A0A212LX95"/>
<gene>
    <name evidence="9" type="primary">atoC</name>
    <name evidence="9" type="ORF">KL86SPO_40627</name>
</gene>